<dbReference type="InterPro" id="IPR003313">
    <property type="entry name" value="AraC-bd"/>
</dbReference>
<dbReference type="InterPro" id="IPR018060">
    <property type="entry name" value="HTH_AraC"/>
</dbReference>
<gene>
    <name evidence="5" type="ORF">H8Z77_08005</name>
</gene>
<keyword evidence="2" id="KW-0238">DNA-binding</keyword>
<evidence type="ECO:0000313" key="5">
    <source>
        <dbReference type="EMBL" id="MBC5787956.1"/>
    </source>
</evidence>
<reference evidence="5 6" key="1">
    <citation type="submission" date="2020-08" db="EMBL/GenBank/DDBJ databases">
        <title>Genome public.</title>
        <authorList>
            <person name="Liu C."/>
            <person name="Sun Q."/>
        </authorList>
    </citation>
    <scope>NUCLEOTIDE SEQUENCE [LARGE SCALE GENOMIC DNA]</scope>
    <source>
        <strain evidence="5 6">NSJ-27</strain>
    </source>
</reference>
<dbReference type="InterPro" id="IPR014710">
    <property type="entry name" value="RmlC-like_jellyroll"/>
</dbReference>
<dbReference type="InterPro" id="IPR037923">
    <property type="entry name" value="HTH-like"/>
</dbReference>
<dbReference type="Gene3D" id="2.60.120.10">
    <property type="entry name" value="Jelly Rolls"/>
    <property type="match status" value="1"/>
</dbReference>
<feature type="domain" description="HTH araC/xylS-type" evidence="4">
    <location>
        <begin position="226"/>
        <end position="323"/>
    </location>
</feature>
<dbReference type="SUPFAM" id="SSF51215">
    <property type="entry name" value="Regulatory protein AraC"/>
    <property type="match status" value="1"/>
</dbReference>
<organism evidence="5 6">
    <name type="scientific">Clostridium facile</name>
    <dbReference type="NCBI Taxonomy" id="2763035"/>
    <lineage>
        <taxon>Bacteria</taxon>
        <taxon>Bacillati</taxon>
        <taxon>Bacillota</taxon>
        <taxon>Clostridia</taxon>
        <taxon>Eubacteriales</taxon>
        <taxon>Clostridiaceae</taxon>
        <taxon>Clostridium</taxon>
    </lineage>
</organism>
<proteinExistence type="predicted"/>
<dbReference type="PANTHER" id="PTHR43280:SF28">
    <property type="entry name" value="HTH-TYPE TRANSCRIPTIONAL ACTIVATOR RHAS"/>
    <property type="match status" value="1"/>
</dbReference>
<dbReference type="RefSeq" id="WP_186996694.1">
    <property type="nucleotide sequence ID" value="NZ_JACOQK010000001.1"/>
</dbReference>
<evidence type="ECO:0000259" key="4">
    <source>
        <dbReference type="PROSITE" id="PS01124"/>
    </source>
</evidence>
<dbReference type="PANTHER" id="PTHR43280">
    <property type="entry name" value="ARAC-FAMILY TRANSCRIPTIONAL REGULATOR"/>
    <property type="match status" value="1"/>
</dbReference>
<dbReference type="SMART" id="SM00342">
    <property type="entry name" value="HTH_ARAC"/>
    <property type="match status" value="1"/>
</dbReference>
<keyword evidence="3" id="KW-0804">Transcription</keyword>
<dbReference type="Gene3D" id="1.10.10.60">
    <property type="entry name" value="Homeodomain-like"/>
    <property type="match status" value="2"/>
</dbReference>
<comment type="caution">
    <text evidence="5">The sequence shown here is derived from an EMBL/GenBank/DDBJ whole genome shotgun (WGS) entry which is preliminary data.</text>
</comment>
<dbReference type="Proteomes" id="UP000649151">
    <property type="component" value="Unassembled WGS sequence"/>
</dbReference>
<keyword evidence="1" id="KW-0805">Transcription regulation</keyword>
<dbReference type="EMBL" id="JACOQK010000001">
    <property type="protein sequence ID" value="MBC5787956.1"/>
    <property type="molecule type" value="Genomic_DNA"/>
</dbReference>
<dbReference type="Pfam" id="PF12833">
    <property type="entry name" value="HTH_18"/>
    <property type="match status" value="1"/>
</dbReference>
<evidence type="ECO:0000256" key="1">
    <source>
        <dbReference type="ARBA" id="ARBA00023015"/>
    </source>
</evidence>
<keyword evidence="6" id="KW-1185">Reference proteome</keyword>
<name>A0ABR7IS39_9CLOT</name>
<evidence type="ECO:0000313" key="6">
    <source>
        <dbReference type="Proteomes" id="UP000649151"/>
    </source>
</evidence>
<dbReference type="PROSITE" id="PS01124">
    <property type="entry name" value="HTH_ARAC_FAMILY_2"/>
    <property type="match status" value="1"/>
</dbReference>
<accession>A0ABR7IS39</accession>
<dbReference type="Pfam" id="PF02311">
    <property type="entry name" value="AraC_binding"/>
    <property type="match status" value="1"/>
</dbReference>
<evidence type="ECO:0000256" key="3">
    <source>
        <dbReference type="ARBA" id="ARBA00023163"/>
    </source>
</evidence>
<evidence type="ECO:0000256" key="2">
    <source>
        <dbReference type="ARBA" id="ARBA00023125"/>
    </source>
</evidence>
<sequence length="336" mass="39821">MNQIIEQYIENWKQKNFQTQNHRRFPNLKDTNQIDIISDHIFGLKQNDIAIGIHHPAFNHGPKHKHDFFELIYIYHGSCSNHIYRQQDITIQMNQGDICLLNPNAVHCLDIGENTDSIVFNIMFKTSLFDKAFINLIPDNSIMVQFFINSLYNKKDKNEYLLFRNHPENDVSEIIEKILVEFIQKKICYQNTIQAYLIVLFSSLIRQFSEDEQTTEEKNFIPTDIAEILDYISQNYNTVTLTSAADHFFYNPSYLSSYIKRFTDRTFTDIVLEYKLEHCCNFLRNSDMPIADIVNLTGFNYSSHFFKLFQKHFHCTPAEYRKLYYQPNPSHEDNSL</sequence>
<dbReference type="InterPro" id="IPR009057">
    <property type="entry name" value="Homeodomain-like_sf"/>
</dbReference>
<dbReference type="SUPFAM" id="SSF46689">
    <property type="entry name" value="Homeodomain-like"/>
    <property type="match status" value="1"/>
</dbReference>
<protein>
    <submittedName>
        <fullName evidence="5">Helix-turn-helix transcriptional regulator</fullName>
    </submittedName>
</protein>